<dbReference type="PANTHER" id="PTHR35550:SF2">
    <property type="entry name" value="OS05G0401200 PROTEIN"/>
    <property type="match status" value="1"/>
</dbReference>
<dbReference type="STRING" id="671072.PL921480160"/>
<feature type="transmembrane region" description="Helical" evidence="1">
    <location>
        <begin position="19"/>
        <end position="35"/>
    </location>
</feature>
<proteinExistence type="predicted"/>
<keyword evidence="1" id="KW-1133">Transmembrane helix</keyword>
<accession>A0A1J1LVB7</accession>
<feature type="transmembrane region" description="Helical" evidence="1">
    <location>
        <begin position="42"/>
        <end position="61"/>
    </location>
</feature>
<dbReference type="Pfam" id="PF11317">
    <property type="entry name" value="DUF3119"/>
    <property type="match status" value="1"/>
</dbReference>
<evidence type="ECO:0008006" key="4">
    <source>
        <dbReference type="Google" id="ProtNLM"/>
    </source>
</evidence>
<organism evidence="2 3">
    <name type="scientific">Planktothrix tepida PCC 9214</name>
    <dbReference type="NCBI Taxonomy" id="671072"/>
    <lineage>
        <taxon>Bacteria</taxon>
        <taxon>Bacillati</taxon>
        <taxon>Cyanobacteriota</taxon>
        <taxon>Cyanophyceae</taxon>
        <taxon>Oscillatoriophycideae</taxon>
        <taxon>Oscillatoriales</taxon>
        <taxon>Microcoleaceae</taxon>
        <taxon>Planktothrix</taxon>
    </lineage>
</organism>
<name>A0A1J1LVB7_9CYAN</name>
<keyword evidence="1" id="KW-0472">Membrane</keyword>
<gene>
    <name evidence="2" type="ORF">PL921480160</name>
</gene>
<dbReference type="PANTHER" id="PTHR35550">
    <property type="match status" value="1"/>
</dbReference>
<dbReference type="InterPro" id="IPR021467">
    <property type="entry name" value="DUF3119"/>
</dbReference>
<evidence type="ECO:0000313" key="2">
    <source>
        <dbReference type="EMBL" id="CUR36050.1"/>
    </source>
</evidence>
<evidence type="ECO:0000313" key="3">
    <source>
        <dbReference type="Proteomes" id="UP000184315"/>
    </source>
</evidence>
<evidence type="ECO:0000256" key="1">
    <source>
        <dbReference type="SAM" id="Phobius"/>
    </source>
</evidence>
<protein>
    <recommendedName>
        <fullName evidence="4">Glycerol dehydrogenase</fullName>
    </recommendedName>
</protein>
<keyword evidence="3" id="KW-1185">Reference proteome</keyword>
<dbReference type="EMBL" id="CZDF01000188">
    <property type="protein sequence ID" value="CUR36050.1"/>
    <property type="molecule type" value="Genomic_DNA"/>
</dbReference>
<dbReference type="AlphaFoldDB" id="A0A1J1LVB7"/>
<sequence>MTTTPTTQSSNIVELPPNYIIPIVLMITAFPLFLIQRWGSLALAFFALFLFIQTALIRLQFTPTDLDVYRSGKLIRRFPYQDWTNWEIFWTPVPILFYFREVKSIHFLPIIFDAQLLQSCLKQYCGHLKQN</sequence>
<reference evidence="3" key="1">
    <citation type="submission" date="2015-10" db="EMBL/GenBank/DDBJ databases">
        <authorList>
            <person name="Regsiter A."/>
            <person name="william w."/>
        </authorList>
    </citation>
    <scope>NUCLEOTIDE SEQUENCE [LARGE SCALE GENOMIC DNA]</scope>
</reference>
<dbReference type="RefSeq" id="WP_072717171.1">
    <property type="nucleotide sequence ID" value="NZ_LN889764.1"/>
</dbReference>
<dbReference type="Proteomes" id="UP000184315">
    <property type="component" value="Unassembled WGS sequence"/>
</dbReference>
<dbReference type="OrthoDB" id="513456at2"/>
<keyword evidence="1" id="KW-0812">Transmembrane</keyword>